<dbReference type="NCBIfam" id="TIGR03500">
    <property type="entry name" value="FliO_TIGR"/>
    <property type="match status" value="1"/>
</dbReference>
<keyword evidence="4 7" id="KW-0472">Membrane</keyword>
<feature type="transmembrane region" description="Helical" evidence="7">
    <location>
        <begin position="116"/>
        <end position="134"/>
    </location>
</feature>
<name>A0ABY3MX58_9GAMM</name>
<feature type="chain" id="PRO_5046249734" description="Flagellar protein" evidence="8">
    <location>
        <begin position="24"/>
        <end position="215"/>
    </location>
</feature>
<comment type="subcellular location">
    <subcellularLocation>
        <location evidence="7">Cell membrane</location>
    </subcellularLocation>
    <subcellularLocation>
        <location evidence="7">Bacterial flagellum basal body</location>
    </subcellularLocation>
</comment>
<keyword evidence="3 7" id="KW-1133">Transmembrane helix</keyword>
<gene>
    <name evidence="9" type="primary">fliO</name>
    <name evidence="9" type="ORF">CWS31_009655</name>
</gene>
<evidence type="ECO:0000256" key="5">
    <source>
        <dbReference type="ARBA" id="ARBA00023143"/>
    </source>
</evidence>
<evidence type="ECO:0000256" key="8">
    <source>
        <dbReference type="SAM" id="SignalP"/>
    </source>
</evidence>
<accession>A0ABY3MX58</accession>
<proteinExistence type="inferred from homology"/>
<evidence type="ECO:0000313" key="10">
    <source>
        <dbReference type="Proteomes" id="UP000815846"/>
    </source>
</evidence>
<evidence type="ECO:0000256" key="3">
    <source>
        <dbReference type="ARBA" id="ARBA00022989"/>
    </source>
</evidence>
<dbReference type="Proteomes" id="UP000815846">
    <property type="component" value="Unassembled WGS sequence"/>
</dbReference>
<dbReference type="InterPro" id="IPR052205">
    <property type="entry name" value="FliO/MopB"/>
</dbReference>
<comment type="caution">
    <text evidence="9">The sequence shown here is derived from an EMBL/GenBank/DDBJ whole genome shotgun (WGS) entry which is preliminary data.</text>
</comment>
<dbReference type="PANTHER" id="PTHR38766">
    <property type="entry name" value="FLAGELLAR PROTEIN FLIO"/>
    <property type="match status" value="1"/>
</dbReference>
<evidence type="ECO:0000256" key="1">
    <source>
        <dbReference type="ARBA" id="ARBA00022475"/>
    </source>
</evidence>
<keyword evidence="8" id="KW-0732">Signal</keyword>
<dbReference type="Pfam" id="PF04347">
    <property type="entry name" value="FliO"/>
    <property type="match status" value="1"/>
</dbReference>
<dbReference type="InterPro" id="IPR022781">
    <property type="entry name" value="Flagellar_biosynth_FliO"/>
</dbReference>
<sequence>MIKKSLSILLALSCTLYSLTVNAQANTIDTNKVQTSNTAQTSGSIADKVLEKISVKPAIQDLSVTPVEPLAKESVSPESSALESSAPEPDKAALVAIEQTPQVGKHVMANMNPGSMILSLLMVLGLIIVCALILKRFNLTQQGVSQLKVVTSLRLGTKERVIVIQVGEQQLLLGITGQQITLLDKLAEPIHTQADKNTNVTLPKNILSFLASKKI</sequence>
<keyword evidence="9" id="KW-0282">Flagellum</keyword>
<keyword evidence="2 7" id="KW-0812">Transmembrane</keyword>
<feature type="signal peptide" evidence="8">
    <location>
        <begin position="1"/>
        <end position="23"/>
    </location>
</feature>
<keyword evidence="1 7" id="KW-1003">Cell membrane</keyword>
<evidence type="ECO:0000256" key="6">
    <source>
        <dbReference type="ARBA" id="ARBA00037937"/>
    </source>
</evidence>
<evidence type="ECO:0000313" key="9">
    <source>
        <dbReference type="EMBL" id="TYK65617.1"/>
    </source>
</evidence>
<dbReference type="EMBL" id="PJAI02000009">
    <property type="protein sequence ID" value="TYK65617.1"/>
    <property type="molecule type" value="Genomic_DNA"/>
</dbReference>
<dbReference type="PANTHER" id="PTHR38766:SF1">
    <property type="entry name" value="FLAGELLAR PROTEIN FLIO"/>
    <property type="match status" value="1"/>
</dbReference>
<evidence type="ECO:0000256" key="4">
    <source>
        <dbReference type="ARBA" id="ARBA00023136"/>
    </source>
</evidence>
<keyword evidence="5 7" id="KW-0975">Bacterial flagellum</keyword>
<organism evidence="9 10">
    <name type="scientific">Colwellia echini</name>
    <dbReference type="NCBI Taxonomy" id="1982103"/>
    <lineage>
        <taxon>Bacteria</taxon>
        <taxon>Pseudomonadati</taxon>
        <taxon>Pseudomonadota</taxon>
        <taxon>Gammaproteobacteria</taxon>
        <taxon>Alteromonadales</taxon>
        <taxon>Colwelliaceae</taxon>
        <taxon>Colwellia</taxon>
    </lineage>
</organism>
<keyword evidence="9" id="KW-0969">Cilium</keyword>
<reference evidence="9 10" key="1">
    <citation type="submission" date="2019-08" db="EMBL/GenBank/DDBJ databases">
        <title>Microbe sample from Colwellia echini.</title>
        <authorList>
            <person name="Christiansen L."/>
            <person name="Pathiraja D."/>
            <person name="Schultz-Johansen M."/>
            <person name="Choi I.-G."/>
            <person name="Stougaard P."/>
        </authorList>
    </citation>
    <scope>NUCLEOTIDE SEQUENCE [LARGE SCALE GENOMIC DNA]</scope>
    <source>
        <strain evidence="9 10">A3</strain>
    </source>
</reference>
<keyword evidence="9" id="KW-0966">Cell projection</keyword>
<protein>
    <recommendedName>
        <fullName evidence="7">Flagellar protein</fullName>
    </recommendedName>
</protein>
<dbReference type="RefSeq" id="WP_101344104.1">
    <property type="nucleotide sequence ID" value="NZ_PJAI02000009.1"/>
</dbReference>
<evidence type="ECO:0000256" key="2">
    <source>
        <dbReference type="ARBA" id="ARBA00022692"/>
    </source>
</evidence>
<evidence type="ECO:0000256" key="7">
    <source>
        <dbReference type="RuleBase" id="RU362064"/>
    </source>
</evidence>
<keyword evidence="10" id="KW-1185">Reference proteome</keyword>
<comment type="similarity">
    <text evidence="6 7">Belongs to the FliO/MopB family.</text>
</comment>